<name>A0ABQ8SWB2_PERAM</name>
<accession>A0ABQ8SWB2</accession>
<evidence type="ECO:0000313" key="2">
    <source>
        <dbReference type="EMBL" id="KAJ4438016.1"/>
    </source>
</evidence>
<organism evidence="2 3">
    <name type="scientific">Periplaneta americana</name>
    <name type="common">American cockroach</name>
    <name type="synonym">Blatta americana</name>
    <dbReference type="NCBI Taxonomy" id="6978"/>
    <lineage>
        <taxon>Eukaryota</taxon>
        <taxon>Metazoa</taxon>
        <taxon>Ecdysozoa</taxon>
        <taxon>Arthropoda</taxon>
        <taxon>Hexapoda</taxon>
        <taxon>Insecta</taxon>
        <taxon>Pterygota</taxon>
        <taxon>Neoptera</taxon>
        <taxon>Polyneoptera</taxon>
        <taxon>Dictyoptera</taxon>
        <taxon>Blattodea</taxon>
        <taxon>Blattoidea</taxon>
        <taxon>Blattidae</taxon>
        <taxon>Blattinae</taxon>
        <taxon>Periplaneta</taxon>
    </lineage>
</organism>
<feature type="compositionally biased region" description="Basic and acidic residues" evidence="1">
    <location>
        <begin position="260"/>
        <end position="282"/>
    </location>
</feature>
<sequence length="385" mass="43401">MQRLGAALTFLQRYHDDGDEFLDRIVTGDETWISHFTPETKQQSMHWRHSGSPVRTKFKQTLSVRKVMCTVFWDRKGILLIDFLPRGETVNVDRYCKTLRKLRRAIQNKRRGMLTAGVVLLHDNARPHTARCTAAVLTEFGWELFDYSPYSPDLAPSDFYVFLHLKKFLSDIRGYNSDMDGGSSRGRGGPMRGRGRGRGGPGRHGDARFNAGNTITDYINSVEGKKGQGPSTSRGRGGNGRMGRGSGDRGRGSKGGGGGMDKDRSRHQTPDTADERVRDLPPRQHQYQAGPRPNTHPSRQPLRRDHRRDERRRMTDEEDTVMDSQDVSSVDRVVGGSVDVILDVCVKEVNLLMYMVYPSTYSGFPNGALHLFVNRVSGKMHSYDQ</sequence>
<evidence type="ECO:0000256" key="1">
    <source>
        <dbReference type="SAM" id="MobiDB-lite"/>
    </source>
</evidence>
<dbReference type="PANTHER" id="PTHR46060">
    <property type="entry name" value="MARINER MOS1 TRANSPOSASE-LIKE PROTEIN"/>
    <property type="match status" value="1"/>
</dbReference>
<feature type="compositionally biased region" description="Gly residues" evidence="1">
    <location>
        <begin position="183"/>
        <end position="202"/>
    </location>
</feature>
<protein>
    <recommendedName>
        <fullName evidence="4">Mariner Mos1 transposase</fullName>
    </recommendedName>
</protein>
<comment type="caution">
    <text evidence="2">The sequence shown here is derived from an EMBL/GenBank/DDBJ whole genome shotgun (WGS) entry which is preliminary data.</text>
</comment>
<dbReference type="InterPro" id="IPR001888">
    <property type="entry name" value="Transposase_1"/>
</dbReference>
<gene>
    <name evidence="2" type="ORF">ANN_13955</name>
</gene>
<dbReference type="PANTHER" id="PTHR46060:SF1">
    <property type="entry name" value="MARINER MOS1 TRANSPOSASE-LIKE PROTEIN"/>
    <property type="match status" value="1"/>
</dbReference>
<dbReference type="Gene3D" id="3.30.420.10">
    <property type="entry name" value="Ribonuclease H-like superfamily/Ribonuclease H"/>
    <property type="match status" value="1"/>
</dbReference>
<proteinExistence type="predicted"/>
<feature type="region of interest" description="Disordered" evidence="1">
    <location>
        <begin position="176"/>
        <end position="324"/>
    </location>
</feature>
<dbReference type="InterPro" id="IPR052709">
    <property type="entry name" value="Transposase-MT_Hybrid"/>
</dbReference>
<dbReference type="Pfam" id="PF01359">
    <property type="entry name" value="Transposase_1"/>
    <property type="match status" value="1"/>
</dbReference>
<keyword evidence="3" id="KW-1185">Reference proteome</keyword>
<dbReference type="InterPro" id="IPR036397">
    <property type="entry name" value="RNaseH_sf"/>
</dbReference>
<dbReference type="EMBL" id="JAJSOF020000019">
    <property type="protein sequence ID" value="KAJ4438016.1"/>
    <property type="molecule type" value="Genomic_DNA"/>
</dbReference>
<evidence type="ECO:0000313" key="3">
    <source>
        <dbReference type="Proteomes" id="UP001148838"/>
    </source>
</evidence>
<feature type="compositionally biased region" description="Gly residues" evidence="1">
    <location>
        <begin position="235"/>
        <end position="245"/>
    </location>
</feature>
<evidence type="ECO:0008006" key="4">
    <source>
        <dbReference type="Google" id="ProtNLM"/>
    </source>
</evidence>
<dbReference type="Proteomes" id="UP001148838">
    <property type="component" value="Unassembled WGS sequence"/>
</dbReference>
<reference evidence="2 3" key="1">
    <citation type="journal article" date="2022" name="Allergy">
        <title>Genome assembly and annotation of Periplaneta americana reveal a comprehensive cockroach allergen profile.</title>
        <authorList>
            <person name="Wang L."/>
            <person name="Xiong Q."/>
            <person name="Saelim N."/>
            <person name="Wang L."/>
            <person name="Nong W."/>
            <person name="Wan A.T."/>
            <person name="Shi M."/>
            <person name="Liu X."/>
            <person name="Cao Q."/>
            <person name="Hui J.H.L."/>
            <person name="Sookrung N."/>
            <person name="Leung T.F."/>
            <person name="Tungtrongchitr A."/>
            <person name="Tsui S.K.W."/>
        </authorList>
    </citation>
    <scope>NUCLEOTIDE SEQUENCE [LARGE SCALE GENOMIC DNA]</scope>
    <source>
        <strain evidence="2">PWHHKU_190912</strain>
    </source>
</reference>